<dbReference type="PROSITE" id="PS51278">
    <property type="entry name" value="GATASE_TYPE_2"/>
    <property type="match status" value="1"/>
</dbReference>
<dbReference type="Gene3D" id="3.60.20.10">
    <property type="entry name" value="Glutamine Phosphoribosylpyrophosphate, subunit 1, domain 1"/>
    <property type="match status" value="2"/>
</dbReference>
<sequence>MCGIVGLFIKAPELEQDLGRLLSAMLETMSDRGPDSAGFAIYGADKADLVKLTLSHSDPAALERVAGALDTHLGYPAERTIRSNHLIVSVRRADEERARAFATGAGLRVVGAGKRMEIFKEVGLPIQVAEQFGLAGMSGTHGIGHTRMATESAVTTNGAHPFSTGRDQCLVHNGSLSNHNSVRRELTREGLSFETENDSEVAAGYLTWRMREGASLREALEESLKALDGFYTFVVGTENGFAVLRDPVSCKPAVMAETRDYVAFGSEYRALAGLPGIESAHIFEPEPAKVYAWERA</sequence>
<evidence type="ECO:0000259" key="3">
    <source>
        <dbReference type="PROSITE" id="PS51278"/>
    </source>
</evidence>
<reference evidence="4 5" key="1">
    <citation type="submission" date="2018-01" db="EMBL/GenBank/DDBJ databases">
        <title>Genomic Encyclopedia of Type Strains, Phase III (KMG-III): the genomes of soil and plant-associated and newly described type strains.</title>
        <authorList>
            <person name="Whitman W."/>
        </authorList>
    </citation>
    <scope>NUCLEOTIDE SEQUENCE [LARGE SCALE GENOMIC DNA]</scope>
    <source>
        <strain evidence="4 5">1131</strain>
    </source>
</reference>
<gene>
    <name evidence="4" type="ORF">CYD53_104266</name>
</gene>
<dbReference type="SUPFAM" id="SSF56235">
    <property type="entry name" value="N-terminal nucleophile aminohydrolases (Ntn hydrolases)"/>
    <property type="match status" value="1"/>
</dbReference>
<dbReference type="AlphaFoldDB" id="A0A2S4MEV8"/>
<proteinExistence type="predicted"/>
<dbReference type="GO" id="GO:0016740">
    <property type="term" value="F:transferase activity"/>
    <property type="evidence" value="ECO:0007669"/>
    <property type="project" value="UniProtKB-KW"/>
</dbReference>
<dbReference type="RefSeq" id="WP_103717796.1">
    <property type="nucleotide sequence ID" value="NZ_PQFZ01000004.1"/>
</dbReference>
<evidence type="ECO:0000313" key="4">
    <source>
        <dbReference type="EMBL" id="POR53290.1"/>
    </source>
</evidence>
<evidence type="ECO:0000256" key="1">
    <source>
        <dbReference type="ARBA" id="ARBA00022679"/>
    </source>
</evidence>
<dbReference type="CDD" id="cd01907">
    <property type="entry name" value="GlxB"/>
    <property type="match status" value="1"/>
</dbReference>
<dbReference type="Pfam" id="PF13522">
    <property type="entry name" value="GATase_6"/>
    <property type="match status" value="1"/>
</dbReference>
<keyword evidence="5" id="KW-1185">Reference proteome</keyword>
<accession>A0A2S4MEV8</accession>
<evidence type="ECO:0000313" key="5">
    <source>
        <dbReference type="Proteomes" id="UP000236919"/>
    </source>
</evidence>
<evidence type="ECO:0000256" key="2">
    <source>
        <dbReference type="ARBA" id="ARBA00022962"/>
    </source>
</evidence>
<keyword evidence="2" id="KW-0315">Glutamine amidotransferase</keyword>
<name>A0A2S4MEV8_9HYPH</name>
<protein>
    <submittedName>
        <fullName evidence="4">N-methylglutamate synthase subunit A</fullName>
    </submittedName>
</protein>
<dbReference type="InterPro" id="IPR017932">
    <property type="entry name" value="GATase_2_dom"/>
</dbReference>
<dbReference type="EMBL" id="PQFZ01000004">
    <property type="protein sequence ID" value="POR53290.1"/>
    <property type="molecule type" value="Genomic_DNA"/>
</dbReference>
<feature type="domain" description="Glutamine amidotransferase type-2" evidence="3">
    <location>
        <begin position="2"/>
        <end position="296"/>
    </location>
</feature>
<organism evidence="4 5">
    <name type="scientific">Bosea psychrotolerans</name>
    <dbReference type="NCBI Taxonomy" id="1871628"/>
    <lineage>
        <taxon>Bacteria</taxon>
        <taxon>Pseudomonadati</taxon>
        <taxon>Pseudomonadota</taxon>
        <taxon>Alphaproteobacteria</taxon>
        <taxon>Hyphomicrobiales</taxon>
        <taxon>Boseaceae</taxon>
        <taxon>Bosea</taxon>
    </lineage>
</organism>
<dbReference type="Proteomes" id="UP000236919">
    <property type="component" value="Unassembled WGS sequence"/>
</dbReference>
<comment type="caution">
    <text evidence="4">The sequence shown here is derived from an EMBL/GenBank/DDBJ whole genome shotgun (WGS) entry which is preliminary data.</text>
</comment>
<dbReference type="InterPro" id="IPR029055">
    <property type="entry name" value="Ntn_hydrolases_N"/>
</dbReference>
<dbReference type="OrthoDB" id="9763290at2"/>
<dbReference type="PANTHER" id="PTHR11907">
    <property type="entry name" value="AMIDOPHOSPHORIBOSYLTRANSFERASE"/>
    <property type="match status" value="1"/>
</dbReference>
<keyword evidence="1" id="KW-0808">Transferase</keyword>